<dbReference type="InterPro" id="IPR011765">
    <property type="entry name" value="Pept_M16_N"/>
</dbReference>
<protein>
    <submittedName>
        <fullName evidence="5">Zinc protease</fullName>
    </submittedName>
</protein>
<dbReference type="Gene3D" id="3.30.830.10">
    <property type="entry name" value="Metalloenzyme, LuxS/M16 peptidase-like"/>
    <property type="match status" value="2"/>
</dbReference>
<evidence type="ECO:0000256" key="1">
    <source>
        <dbReference type="ARBA" id="ARBA00007261"/>
    </source>
</evidence>
<dbReference type="RefSeq" id="WP_066543459.1">
    <property type="nucleotide sequence ID" value="NZ_MASJ01000003.1"/>
</dbReference>
<keyword evidence="5" id="KW-0645">Protease</keyword>
<evidence type="ECO:0000313" key="6">
    <source>
        <dbReference type="Proteomes" id="UP000093199"/>
    </source>
</evidence>
<dbReference type="InterPro" id="IPR007863">
    <property type="entry name" value="Peptidase_M16_C"/>
</dbReference>
<sequence>MVQIYTCQNGVRIVSEHVPYVHSVTIGIWVDAGSRYELPHENGITHFIEHMLFKGTQSRTARQIAEAFDRIGGEINAFTSKENTCYYTKVLAHHGEHAMDMLADMFFNSAFRQEDIEREQQVVLEEILMSEDAADDDIHEKLWFEMYPKDALGLPILGTAQTLETFNADMIRSYMDKHYAPENVVISVAGNVSTALIQHIEQLFGHYGRTEKFVKSELTYPTFTAGSYMQERDIEQSHVAMSYPAIDCKDSRFYSFVALNNLIGGNMSSRLFQEVREERGLAYTIFSYETAYADVGAFTIYGSTSNKQMPVLLQTIDDTLASIVKSGITYEELSNAKEQLKASVVLGIESMETRMSRNGKAELIYGKHKTIDDVIAGVDAISMEVCQELIEEMLTKERAIAIIQGTEDDE</sequence>
<accession>A0A1C0YKM5</accession>
<gene>
    <name evidence="5" type="ORF">A6M13_10500</name>
</gene>
<dbReference type="Proteomes" id="UP000093199">
    <property type="component" value="Unassembled WGS sequence"/>
</dbReference>
<dbReference type="PANTHER" id="PTHR11851:SF49">
    <property type="entry name" value="MITOCHONDRIAL-PROCESSING PEPTIDASE SUBUNIT ALPHA"/>
    <property type="match status" value="1"/>
</dbReference>
<dbReference type="SUPFAM" id="SSF63411">
    <property type="entry name" value="LuxS/MPP-like metallohydrolase"/>
    <property type="match status" value="2"/>
</dbReference>
<dbReference type="OrthoDB" id="9811314at2"/>
<dbReference type="EMBL" id="MASJ01000003">
    <property type="protein sequence ID" value="OCS87722.1"/>
    <property type="molecule type" value="Genomic_DNA"/>
</dbReference>
<comment type="caution">
    <text evidence="5">The sequence shown here is derived from an EMBL/GenBank/DDBJ whole genome shotgun (WGS) entry which is preliminary data.</text>
</comment>
<proteinExistence type="inferred from homology"/>
<keyword evidence="5" id="KW-0378">Hydrolase</keyword>
<organism evidence="5 6">
    <name type="scientific">Caryophanon tenue</name>
    <dbReference type="NCBI Taxonomy" id="33978"/>
    <lineage>
        <taxon>Bacteria</taxon>
        <taxon>Bacillati</taxon>
        <taxon>Bacillota</taxon>
        <taxon>Bacilli</taxon>
        <taxon>Bacillales</taxon>
        <taxon>Caryophanaceae</taxon>
        <taxon>Caryophanon</taxon>
    </lineage>
</organism>
<dbReference type="AlphaFoldDB" id="A0A1C0YKM5"/>
<dbReference type="Pfam" id="PF00675">
    <property type="entry name" value="Peptidase_M16"/>
    <property type="match status" value="1"/>
</dbReference>
<dbReference type="InterPro" id="IPR001431">
    <property type="entry name" value="Pept_M16_Zn_BS"/>
</dbReference>
<feature type="domain" description="Peptidase M16 N-terminal" evidence="3">
    <location>
        <begin position="12"/>
        <end position="159"/>
    </location>
</feature>
<dbReference type="GO" id="GO:0004222">
    <property type="term" value="F:metalloendopeptidase activity"/>
    <property type="evidence" value="ECO:0007669"/>
    <property type="project" value="InterPro"/>
</dbReference>
<evidence type="ECO:0000313" key="5">
    <source>
        <dbReference type="EMBL" id="OCS87722.1"/>
    </source>
</evidence>
<feature type="domain" description="Peptidase M16 C-terminal" evidence="4">
    <location>
        <begin position="166"/>
        <end position="340"/>
    </location>
</feature>
<dbReference type="InterPro" id="IPR011249">
    <property type="entry name" value="Metalloenz_LuxS/M16"/>
</dbReference>
<evidence type="ECO:0000256" key="2">
    <source>
        <dbReference type="RuleBase" id="RU004447"/>
    </source>
</evidence>
<dbReference type="STRING" id="33978.A6M13_10500"/>
<dbReference type="Pfam" id="PF05193">
    <property type="entry name" value="Peptidase_M16_C"/>
    <property type="match status" value="1"/>
</dbReference>
<dbReference type="FunFam" id="3.30.830.10:FF:000008">
    <property type="entry name" value="Mitochondrial-processing peptidase subunit beta"/>
    <property type="match status" value="1"/>
</dbReference>
<evidence type="ECO:0000259" key="3">
    <source>
        <dbReference type="Pfam" id="PF00675"/>
    </source>
</evidence>
<name>A0A1C0YKM5_9BACL</name>
<keyword evidence="6" id="KW-1185">Reference proteome</keyword>
<reference evidence="5 6" key="1">
    <citation type="submission" date="2016-07" db="EMBL/GenBank/DDBJ databases">
        <title>Caryophanon tenue genome sequencing.</title>
        <authorList>
            <person name="Verma A."/>
            <person name="Pal Y."/>
            <person name="Krishnamurthi S."/>
        </authorList>
    </citation>
    <scope>NUCLEOTIDE SEQUENCE [LARGE SCALE GENOMIC DNA]</scope>
    <source>
        <strain evidence="5 6">DSM 14152</strain>
    </source>
</reference>
<dbReference type="GO" id="GO:0046872">
    <property type="term" value="F:metal ion binding"/>
    <property type="evidence" value="ECO:0007669"/>
    <property type="project" value="InterPro"/>
</dbReference>
<evidence type="ECO:0000259" key="4">
    <source>
        <dbReference type="Pfam" id="PF05193"/>
    </source>
</evidence>
<dbReference type="GO" id="GO:0006508">
    <property type="term" value="P:proteolysis"/>
    <property type="evidence" value="ECO:0007669"/>
    <property type="project" value="UniProtKB-KW"/>
</dbReference>
<comment type="similarity">
    <text evidence="1 2">Belongs to the peptidase M16 family.</text>
</comment>
<dbReference type="PANTHER" id="PTHR11851">
    <property type="entry name" value="METALLOPROTEASE"/>
    <property type="match status" value="1"/>
</dbReference>
<dbReference type="PROSITE" id="PS00143">
    <property type="entry name" value="INSULINASE"/>
    <property type="match status" value="1"/>
</dbReference>
<dbReference type="InterPro" id="IPR050361">
    <property type="entry name" value="MPP/UQCRC_Complex"/>
</dbReference>